<gene>
    <name evidence="2" type="ORF">dnm_093950</name>
</gene>
<feature type="region of interest" description="Disordered" evidence="1">
    <location>
        <begin position="374"/>
        <end position="398"/>
    </location>
</feature>
<dbReference type="KEGG" id="dmm:dnm_093950"/>
<reference evidence="2" key="1">
    <citation type="journal article" date="2021" name="Microb. Physiol.">
        <title>Proteogenomic Insights into the Physiology of Marine, Sulfate-Reducing, Filamentous Desulfonema limicola and Desulfonema magnum.</title>
        <authorList>
            <person name="Schnaars V."/>
            <person name="Wohlbrand L."/>
            <person name="Scheve S."/>
            <person name="Hinrichs C."/>
            <person name="Reinhardt R."/>
            <person name="Rabus R."/>
        </authorList>
    </citation>
    <scope>NUCLEOTIDE SEQUENCE</scope>
    <source>
        <strain evidence="2">4be13</strain>
    </source>
</reference>
<dbReference type="AlphaFoldDB" id="A0A975BY92"/>
<dbReference type="Proteomes" id="UP000663722">
    <property type="component" value="Chromosome"/>
</dbReference>
<feature type="compositionally biased region" description="Basic and acidic residues" evidence="1">
    <location>
        <begin position="237"/>
        <end position="249"/>
    </location>
</feature>
<dbReference type="RefSeq" id="WP_207680307.1">
    <property type="nucleotide sequence ID" value="NZ_CP061800.1"/>
</dbReference>
<feature type="compositionally biased region" description="Acidic residues" evidence="1">
    <location>
        <begin position="378"/>
        <end position="389"/>
    </location>
</feature>
<organism evidence="2 3">
    <name type="scientific">Desulfonema magnum</name>
    <dbReference type="NCBI Taxonomy" id="45655"/>
    <lineage>
        <taxon>Bacteria</taxon>
        <taxon>Pseudomonadati</taxon>
        <taxon>Thermodesulfobacteriota</taxon>
        <taxon>Desulfobacteria</taxon>
        <taxon>Desulfobacterales</taxon>
        <taxon>Desulfococcaceae</taxon>
        <taxon>Desulfonema</taxon>
    </lineage>
</organism>
<accession>A0A975BY92</accession>
<evidence type="ECO:0000313" key="3">
    <source>
        <dbReference type="Proteomes" id="UP000663722"/>
    </source>
</evidence>
<evidence type="ECO:0000256" key="1">
    <source>
        <dbReference type="SAM" id="MobiDB-lite"/>
    </source>
</evidence>
<name>A0A975BY92_9BACT</name>
<evidence type="ECO:0000313" key="2">
    <source>
        <dbReference type="EMBL" id="QTA93294.1"/>
    </source>
</evidence>
<protein>
    <submittedName>
        <fullName evidence="2">Uncharacterized protein</fullName>
    </submittedName>
</protein>
<sequence length="398" mass="45525">MVKNENLKNDILIKRSQEVIYELLKSIDHSVFHRERKLKIKRDSPVNSALIKIFAYRHTCENFEMLKTIIIQVAEEIGSPAIKEELKGLEAKNDKKSKKPDSDAFKLIKNILFLFREEVERRLAEKERENQSQANDRWSTIIQVARKIALTEARGNPENSGDDTPKLIKIILFLLREEIEEYYFRERIKENWKKAEEHGDWCSSDYLMANLGDKALDEIMNPSEKNATALPADTDTDVPHENSESRASDEVTTNEAEDKSVAWAANTDSDFLVTNLESKPPEKSDKVVPADVLAKDITTNEQEDKAVAWAVNTDSDFLVANLGVKELDELMPPKIVSDETADEADVSPNMDTDSDYLVAKLGVKELDELLYPKLEPHELEEEDADEDKDDEKWMGWID</sequence>
<keyword evidence="3" id="KW-1185">Reference proteome</keyword>
<dbReference type="EMBL" id="CP061800">
    <property type="protein sequence ID" value="QTA93294.1"/>
    <property type="molecule type" value="Genomic_DNA"/>
</dbReference>
<proteinExistence type="predicted"/>
<feature type="region of interest" description="Disordered" evidence="1">
    <location>
        <begin position="227"/>
        <end position="260"/>
    </location>
</feature>